<protein>
    <submittedName>
        <fullName evidence="1">Phage tail protein</fullName>
    </submittedName>
</protein>
<name>A0ABV9WL35_9ACTN</name>
<dbReference type="Proteomes" id="UP001595912">
    <property type="component" value="Unassembled WGS sequence"/>
</dbReference>
<comment type="caution">
    <text evidence="1">The sequence shown here is derived from an EMBL/GenBank/DDBJ whole genome shotgun (WGS) entry which is preliminary data.</text>
</comment>
<dbReference type="Pfam" id="PF09684">
    <property type="entry name" value="Tail_P2_I"/>
    <property type="match status" value="1"/>
</dbReference>
<gene>
    <name evidence="1" type="ORF">ACFPIJ_62060</name>
</gene>
<dbReference type="InterPro" id="IPR011748">
    <property type="entry name" value="Unchr_phage_tail-like"/>
</dbReference>
<accession>A0ABV9WL35</accession>
<organism evidence="1 2">
    <name type="scientific">Dactylosporangium cerinum</name>
    <dbReference type="NCBI Taxonomy" id="1434730"/>
    <lineage>
        <taxon>Bacteria</taxon>
        <taxon>Bacillati</taxon>
        <taxon>Actinomycetota</taxon>
        <taxon>Actinomycetes</taxon>
        <taxon>Micromonosporales</taxon>
        <taxon>Micromonosporaceae</taxon>
        <taxon>Dactylosporangium</taxon>
    </lineage>
</organism>
<dbReference type="RefSeq" id="WP_380128944.1">
    <property type="nucleotide sequence ID" value="NZ_JBHSIU010000130.1"/>
</dbReference>
<dbReference type="EMBL" id="JBHSIU010000130">
    <property type="protein sequence ID" value="MFC5008286.1"/>
    <property type="molecule type" value="Genomic_DNA"/>
</dbReference>
<evidence type="ECO:0000313" key="2">
    <source>
        <dbReference type="Proteomes" id="UP001595912"/>
    </source>
</evidence>
<dbReference type="NCBIfam" id="TIGR02242">
    <property type="entry name" value="tail_TIGR02242"/>
    <property type="match status" value="1"/>
</dbReference>
<proteinExistence type="predicted"/>
<dbReference type="InterPro" id="IPR006521">
    <property type="entry name" value="Tail_protein_I"/>
</dbReference>
<evidence type="ECO:0000313" key="1">
    <source>
        <dbReference type="EMBL" id="MFC5008286.1"/>
    </source>
</evidence>
<sequence length="157" mass="16827">MRQQDIERLLPAVYQAAAQPGSVLAGLLDVMEGMHAPIERRLAAVDDLFAAYRTPEAFLPFLLRCVAMDHIGRSLPSGRQRDLIARAGELARGRGTAGGLCALLETVTGVAGFAVEEPADRPFHAVVRVPAAARDQLPLIRLVVQEEKPAAVTVSIP</sequence>
<keyword evidence="2" id="KW-1185">Reference proteome</keyword>
<reference evidence="2" key="1">
    <citation type="journal article" date="2019" name="Int. J. Syst. Evol. Microbiol.">
        <title>The Global Catalogue of Microorganisms (GCM) 10K type strain sequencing project: providing services to taxonomists for standard genome sequencing and annotation.</title>
        <authorList>
            <consortium name="The Broad Institute Genomics Platform"/>
            <consortium name="The Broad Institute Genome Sequencing Center for Infectious Disease"/>
            <person name="Wu L."/>
            <person name="Ma J."/>
        </authorList>
    </citation>
    <scope>NUCLEOTIDE SEQUENCE [LARGE SCALE GENOMIC DNA]</scope>
    <source>
        <strain evidence="2">CGMCC 4.7152</strain>
    </source>
</reference>